<dbReference type="Proteomes" id="UP000237271">
    <property type="component" value="Unassembled WGS sequence"/>
</dbReference>
<name>A0A2P4YN14_9STRA</name>
<evidence type="ECO:0000256" key="4">
    <source>
        <dbReference type="ARBA" id="ARBA00022722"/>
    </source>
</evidence>
<dbReference type="EMBL" id="NCKW01001827">
    <property type="protein sequence ID" value="POM79202.1"/>
    <property type="molecule type" value="Genomic_DNA"/>
</dbReference>
<keyword evidence="6" id="KW-0378">Hydrolase</keyword>
<dbReference type="InterPro" id="IPR027806">
    <property type="entry name" value="HARBI1_dom"/>
</dbReference>
<sequence>MGMNESALLESVNQLSAFLVGMLNELVTFPDNRAEWRRIEEQFNRKNGIPGVVGADDGSLFAMQRHGDYDGFYCRKGYTAINMQAIVDADLKFMGIDMYPGSWSDKGMWMYAPSSRAVRAHMPIETHLLGDSGYTLYPWVLTPYMEHEEGGELSQRKKDFDFAHSSTRMSEEIAFGRLKGRFWRLKTVKAEKTSVEYDEFTFTLFLHCSVVTVSPTMVEIVEAIFEVFVANFE</sequence>
<dbReference type="PANTHER" id="PTHR22930">
    <property type="match status" value="1"/>
</dbReference>
<organism evidence="9 10">
    <name type="scientific">Phytophthora palmivora</name>
    <dbReference type="NCBI Taxonomy" id="4796"/>
    <lineage>
        <taxon>Eukaryota</taxon>
        <taxon>Sar</taxon>
        <taxon>Stramenopiles</taxon>
        <taxon>Oomycota</taxon>
        <taxon>Peronosporomycetes</taxon>
        <taxon>Peronosporales</taxon>
        <taxon>Peronosporaceae</taxon>
        <taxon>Phytophthora</taxon>
    </lineage>
</organism>
<proteinExistence type="inferred from homology"/>
<comment type="cofactor">
    <cofactor evidence="1">
        <name>a divalent metal cation</name>
        <dbReference type="ChEBI" id="CHEBI:60240"/>
    </cofactor>
</comment>
<comment type="caution">
    <text evidence="9">The sequence shown here is derived from an EMBL/GenBank/DDBJ whole genome shotgun (WGS) entry which is preliminary data.</text>
</comment>
<dbReference type="PANTHER" id="PTHR22930:SF85">
    <property type="entry name" value="GH03217P-RELATED"/>
    <property type="match status" value="1"/>
</dbReference>
<dbReference type="GO" id="GO:0005634">
    <property type="term" value="C:nucleus"/>
    <property type="evidence" value="ECO:0007669"/>
    <property type="project" value="UniProtKB-SubCell"/>
</dbReference>
<gene>
    <name evidence="9" type="ORF">PHPALM_3178</name>
</gene>
<feature type="domain" description="DDE Tnp4" evidence="8">
    <location>
        <begin position="57"/>
        <end position="191"/>
    </location>
</feature>
<reference evidence="9 10" key="1">
    <citation type="journal article" date="2017" name="Genome Biol. Evol.">
        <title>Phytophthora megakarya and P. palmivora, closely related causal agents of cacao black pod rot, underwent increases in genome sizes and gene numbers by different mechanisms.</title>
        <authorList>
            <person name="Ali S.S."/>
            <person name="Shao J."/>
            <person name="Lary D.J."/>
            <person name="Kronmiller B."/>
            <person name="Shen D."/>
            <person name="Strem M.D."/>
            <person name="Amoako-Attah I."/>
            <person name="Akrofi A.Y."/>
            <person name="Begoude B.A."/>
            <person name="Ten Hoopen G.M."/>
            <person name="Coulibaly K."/>
            <person name="Kebe B.I."/>
            <person name="Melnick R.L."/>
            <person name="Guiltinan M.J."/>
            <person name="Tyler B.M."/>
            <person name="Meinhardt L.W."/>
            <person name="Bailey B.A."/>
        </authorList>
    </citation>
    <scope>NUCLEOTIDE SEQUENCE [LARGE SCALE GENOMIC DNA]</scope>
    <source>
        <strain evidence="10">sbr112.9</strain>
    </source>
</reference>
<keyword evidence="4" id="KW-0540">Nuclease</keyword>
<dbReference type="GO" id="GO:0004518">
    <property type="term" value="F:nuclease activity"/>
    <property type="evidence" value="ECO:0007669"/>
    <property type="project" value="UniProtKB-KW"/>
</dbReference>
<protein>
    <recommendedName>
        <fullName evidence="8">DDE Tnp4 domain-containing protein</fullName>
    </recommendedName>
</protein>
<accession>A0A2P4YN14</accession>
<evidence type="ECO:0000256" key="5">
    <source>
        <dbReference type="ARBA" id="ARBA00022723"/>
    </source>
</evidence>
<keyword evidence="7" id="KW-0539">Nucleus</keyword>
<evidence type="ECO:0000256" key="6">
    <source>
        <dbReference type="ARBA" id="ARBA00022801"/>
    </source>
</evidence>
<keyword evidence="10" id="KW-1185">Reference proteome</keyword>
<evidence type="ECO:0000259" key="8">
    <source>
        <dbReference type="Pfam" id="PF13359"/>
    </source>
</evidence>
<dbReference type="InterPro" id="IPR045249">
    <property type="entry name" value="HARBI1-like"/>
</dbReference>
<dbReference type="Pfam" id="PF13359">
    <property type="entry name" value="DDE_Tnp_4"/>
    <property type="match status" value="1"/>
</dbReference>
<comment type="similarity">
    <text evidence="3">Belongs to the HARBI1 family.</text>
</comment>
<evidence type="ECO:0000313" key="10">
    <source>
        <dbReference type="Proteomes" id="UP000237271"/>
    </source>
</evidence>
<dbReference type="GO" id="GO:0016787">
    <property type="term" value="F:hydrolase activity"/>
    <property type="evidence" value="ECO:0007669"/>
    <property type="project" value="UniProtKB-KW"/>
</dbReference>
<evidence type="ECO:0000313" key="9">
    <source>
        <dbReference type="EMBL" id="POM79202.1"/>
    </source>
</evidence>
<evidence type="ECO:0000256" key="2">
    <source>
        <dbReference type="ARBA" id="ARBA00004123"/>
    </source>
</evidence>
<dbReference type="OrthoDB" id="97834at2759"/>
<keyword evidence="5" id="KW-0479">Metal-binding</keyword>
<comment type="subcellular location">
    <subcellularLocation>
        <location evidence="2">Nucleus</location>
    </subcellularLocation>
</comment>
<evidence type="ECO:0000256" key="3">
    <source>
        <dbReference type="ARBA" id="ARBA00006958"/>
    </source>
</evidence>
<evidence type="ECO:0000256" key="1">
    <source>
        <dbReference type="ARBA" id="ARBA00001968"/>
    </source>
</evidence>
<dbReference type="AlphaFoldDB" id="A0A2P4YN14"/>
<dbReference type="GO" id="GO:0046872">
    <property type="term" value="F:metal ion binding"/>
    <property type="evidence" value="ECO:0007669"/>
    <property type="project" value="UniProtKB-KW"/>
</dbReference>
<evidence type="ECO:0000256" key="7">
    <source>
        <dbReference type="ARBA" id="ARBA00023242"/>
    </source>
</evidence>